<evidence type="ECO:0000313" key="6">
    <source>
        <dbReference type="Ensembl" id="ENSPTRP00000079968.1"/>
    </source>
</evidence>
<evidence type="ECO:0000256" key="4">
    <source>
        <dbReference type="SAM" id="Coils"/>
    </source>
</evidence>
<dbReference type="GO" id="GO:0050942">
    <property type="term" value="P:positive regulation of pigment cell differentiation"/>
    <property type="evidence" value="ECO:0007669"/>
    <property type="project" value="Ensembl"/>
</dbReference>
<dbReference type="GO" id="GO:1990742">
    <property type="term" value="C:microvesicle"/>
    <property type="evidence" value="ECO:0007669"/>
    <property type="project" value="Ensembl"/>
</dbReference>
<dbReference type="PANTHER" id="PTHR31784:SF2">
    <property type="entry name" value="BIOGENESIS OF LYSOSOME-RELATED ORGANELLES COMPLEX 1 SUBUNIT 5"/>
    <property type="match status" value="1"/>
</dbReference>
<evidence type="ECO:0000256" key="5">
    <source>
        <dbReference type="SAM" id="MobiDB-lite"/>
    </source>
</evidence>
<reference evidence="6 7" key="1">
    <citation type="journal article" date="2005" name="Nature">
        <title>Initial sequence of the chimpanzee genome and comparison with the human genome.</title>
        <authorList>
            <consortium name="Chimpanzee sequencing and analysis consortium"/>
        </authorList>
    </citation>
    <scope>NUCLEOTIDE SEQUENCE [LARGE SCALE GENOMIC DNA]</scope>
</reference>
<feature type="coiled-coil region" evidence="4">
    <location>
        <begin position="189"/>
        <end position="220"/>
    </location>
</feature>
<evidence type="ECO:0000256" key="3">
    <source>
        <dbReference type="ARBA" id="ARBA00031992"/>
    </source>
</evidence>
<reference evidence="6" key="2">
    <citation type="submission" date="2025-08" db="UniProtKB">
        <authorList>
            <consortium name="Ensembl"/>
        </authorList>
    </citation>
    <scope>IDENTIFICATION</scope>
</reference>
<dbReference type="Pfam" id="PF14942">
    <property type="entry name" value="Muted"/>
    <property type="match status" value="1"/>
</dbReference>
<dbReference type="GO" id="GO:0030133">
    <property type="term" value="C:transport vesicle"/>
    <property type="evidence" value="ECO:0007669"/>
    <property type="project" value="Ensembl"/>
</dbReference>
<accession>A0A2I3SSF7</accession>
<name>A0A2I3SSF7_PANTR</name>
<dbReference type="GO" id="GO:0035646">
    <property type="term" value="P:endosome to melanosome transport"/>
    <property type="evidence" value="ECO:0007669"/>
    <property type="project" value="Ensembl"/>
</dbReference>
<evidence type="ECO:0000256" key="1">
    <source>
        <dbReference type="ARBA" id="ARBA00010754"/>
    </source>
</evidence>
<dbReference type="Bgee" id="ENSPTRG00000048795">
    <property type="expression patterns" value="Expressed in cortex of kidney and 21 other cell types or tissues"/>
</dbReference>
<keyword evidence="7" id="KW-1185">Reference proteome</keyword>
<dbReference type="OMA" id="MHGNLNE"/>
<dbReference type="Proteomes" id="UP000002277">
    <property type="component" value="Chromosome 6"/>
</dbReference>
<keyword evidence="4" id="KW-0175">Coiled coil</keyword>
<dbReference type="FunCoup" id="A0A2I3SSF7">
    <property type="interactions" value="868"/>
</dbReference>
<sequence>MTQKTKQNPGVPCKRAAGFAQAQRGRGWAELVGMSGGGTETPVGCEAAPGGGSKKRDSLGTAGSAHLIIKDLGEIHSRLLDHRPVIQGETRYFVKEFEEKRGLREMRVLENLKNMIHETNEHTLPKCRDTMRDSLSQVLQRLQAANDSVCRLQQREQERKKIHSDHLVASEKQHMLQWDNFMKEQPNKRAEVDEEHRKAMERLKEQYAEMEKDLAKFSTF</sequence>
<dbReference type="GO" id="GO:0016192">
    <property type="term" value="P:vesicle-mediated transport"/>
    <property type="evidence" value="ECO:0007669"/>
    <property type="project" value="Ensembl"/>
</dbReference>
<protein>
    <recommendedName>
        <fullName evidence="2">Biogenesis of lysosome-related organelles complex 1 subunit 5</fullName>
    </recommendedName>
    <alternativeName>
        <fullName evidence="3">Protein Muted homolog</fullName>
    </alternativeName>
</protein>
<gene>
    <name evidence="6" type="primary">BLOC1S5</name>
</gene>
<feature type="region of interest" description="Disordered" evidence="5">
    <location>
        <begin position="32"/>
        <end position="59"/>
    </location>
</feature>
<evidence type="ECO:0000313" key="7">
    <source>
        <dbReference type="Proteomes" id="UP000002277"/>
    </source>
</evidence>
<dbReference type="InterPro" id="IPR017243">
    <property type="entry name" value="Bloc1s5"/>
</dbReference>
<dbReference type="Ensembl" id="ENSPTRT00000110051.1">
    <property type="protein sequence ID" value="ENSPTRP00000079968.1"/>
    <property type="gene ID" value="ENSPTRG00000048795.1"/>
</dbReference>
<dbReference type="GO" id="GO:0031083">
    <property type="term" value="C:BLOC-1 complex"/>
    <property type="evidence" value="ECO:0000318"/>
    <property type="project" value="GO_Central"/>
</dbReference>
<dbReference type="PANTHER" id="PTHR31784">
    <property type="entry name" value="BIOGENESIS OF LYSOSOME-RELATED ORGANELLES COMPLEX 1 SUBUNIT 5"/>
    <property type="match status" value="1"/>
</dbReference>
<dbReference type="PIRSF" id="PIRSF037610">
    <property type="entry name" value="BLOC-1_complex_muted_subunit"/>
    <property type="match status" value="1"/>
</dbReference>
<comment type="similarity">
    <text evidence="1">Belongs to the BLOC1S5 family.</text>
</comment>
<dbReference type="GO" id="GO:0032474">
    <property type="term" value="P:otolith morphogenesis"/>
    <property type="evidence" value="ECO:0007669"/>
    <property type="project" value="Ensembl"/>
</dbReference>
<dbReference type="AlphaFoldDB" id="A0A2I3SSF7"/>
<evidence type="ECO:0000256" key="2">
    <source>
        <dbReference type="ARBA" id="ARBA00019580"/>
    </source>
</evidence>
<dbReference type="GO" id="GO:1904115">
    <property type="term" value="C:axon cytoplasm"/>
    <property type="evidence" value="ECO:0007669"/>
    <property type="project" value="GOC"/>
</dbReference>
<dbReference type="InParanoid" id="A0A2I3SSF7"/>
<dbReference type="GO" id="GO:0048490">
    <property type="term" value="P:anterograde synaptic vesicle transport"/>
    <property type="evidence" value="ECO:0007669"/>
    <property type="project" value="Ensembl"/>
</dbReference>
<dbReference type="GO" id="GO:0032402">
    <property type="term" value="P:melanosome transport"/>
    <property type="evidence" value="ECO:0007669"/>
    <property type="project" value="Ensembl"/>
</dbReference>
<proteinExistence type="inferred from homology"/>
<dbReference type="GeneTree" id="ENSGT00390000016974"/>
<organism evidence="6 7">
    <name type="scientific">Pan troglodytes</name>
    <name type="common">Chimpanzee</name>
    <dbReference type="NCBI Taxonomy" id="9598"/>
    <lineage>
        <taxon>Eukaryota</taxon>
        <taxon>Metazoa</taxon>
        <taxon>Chordata</taxon>
        <taxon>Craniata</taxon>
        <taxon>Vertebrata</taxon>
        <taxon>Euteleostomi</taxon>
        <taxon>Mammalia</taxon>
        <taxon>Eutheria</taxon>
        <taxon>Euarchontoglires</taxon>
        <taxon>Primates</taxon>
        <taxon>Haplorrhini</taxon>
        <taxon>Catarrhini</taxon>
        <taxon>Hominidae</taxon>
        <taxon>Pan</taxon>
    </lineage>
</organism>
<reference evidence="6" key="3">
    <citation type="submission" date="2025-09" db="UniProtKB">
        <authorList>
            <consortium name="Ensembl"/>
        </authorList>
    </citation>
    <scope>IDENTIFICATION</scope>
</reference>
<dbReference type="EMBL" id="AACZ04065935">
    <property type="status" value="NOT_ANNOTATED_CDS"/>
    <property type="molecule type" value="Genomic_DNA"/>
</dbReference>